<feature type="compositionally biased region" description="Basic and acidic residues" evidence="1">
    <location>
        <begin position="1"/>
        <end position="26"/>
    </location>
</feature>
<feature type="non-terminal residue" evidence="2">
    <location>
        <position position="1"/>
    </location>
</feature>
<gene>
    <name evidence="2" type="ORF">AVDCRST_MAG41-1061</name>
</gene>
<sequence length="105" mass="10972">DRLGDRAGVRRPADRRTGPARADDLRSGCLAHPALPGRQAVGLRAGLVRGTSGHRRPGGLRRGPRGTCGRVRSRRAPGRCPGAGSGVGAGRPDGHGEGWSQWRVV</sequence>
<feature type="compositionally biased region" description="Basic residues" evidence="1">
    <location>
        <begin position="52"/>
        <end position="64"/>
    </location>
</feature>
<feature type="region of interest" description="Disordered" evidence="1">
    <location>
        <begin position="1"/>
        <end position="28"/>
    </location>
</feature>
<organism evidence="2">
    <name type="scientific">uncultured Mycobacteriales bacterium</name>
    <dbReference type="NCBI Taxonomy" id="581187"/>
    <lineage>
        <taxon>Bacteria</taxon>
        <taxon>Bacillati</taxon>
        <taxon>Actinomycetota</taxon>
        <taxon>Actinomycetes</taxon>
        <taxon>Mycobacteriales</taxon>
        <taxon>environmental samples</taxon>
    </lineage>
</organism>
<accession>A0A6J4HVR8</accession>
<evidence type="ECO:0000256" key="1">
    <source>
        <dbReference type="SAM" id="MobiDB-lite"/>
    </source>
</evidence>
<reference evidence="2" key="1">
    <citation type="submission" date="2020-02" db="EMBL/GenBank/DDBJ databases">
        <authorList>
            <person name="Meier V. D."/>
        </authorList>
    </citation>
    <scope>NUCLEOTIDE SEQUENCE</scope>
    <source>
        <strain evidence="2">AVDCRST_MAG41</strain>
    </source>
</reference>
<evidence type="ECO:0000313" key="2">
    <source>
        <dbReference type="EMBL" id="CAA9233309.1"/>
    </source>
</evidence>
<feature type="region of interest" description="Disordered" evidence="1">
    <location>
        <begin position="49"/>
        <end position="105"/>
    </location>
</feature>
<feature type="non-terminal residue" evidence="2">
    <location>
        <position position="105"/>
    </location>
</feature>
<name>A0A6J4HVR8_9ACTN</name>
<feature type="compositionally biased region" description="Gly residues" evidence="1">
    <location>
        <begin position="81"/>
        <end position="91"/>
    </location>
</feature>
<proteinExistence type="predicted"/>
<dbReference type="EMBL" id="CADCTP010000104">
    <property type="protein sequence ID" value="CAA9233309.1"/>
    <property type="molecule type" value="Genomic_DNA"/>
</dbReference>
<dbReference type="AlphaFoldDB" id="A0A6J4HVR8"/>
<protein>
    <submittedName>
        <fullName evidence="2">Uncharacterized protein</fullName>
    </submittedName>
</protein>